<dbReference type="EMBL" id="LAZR01012947">
    <property type="protein sequence ID" value="KKM24333.1"/>
    <property type="molecule type" value="Genomic_DNA"/>
</dbReference>
<reference evidence="1" key="1">
    <citation type="journal article" date="2015" name="Nature">
        <title>Complex archaea that bridge the gap between prokaryotes and eukaryotes.</title>
        <authorList>
            <person name="Spang A."/>
            <person name="Saw J.H."/>
            <person name="Jorgensen S.L."/>
            <person name="Zaremba-Niedzwiedzka K."/>
            <person name="Martijn J."/>
            <person name="Lind A.E."/>
            <person name="van Eijk R."/>
            <person name="Schleper C."/>
            <person name="Guy L."/>
            <person name="Ettema T.J."/>
        </authorList>
    </citation>
    <scope>NUCLEOTIDE SEQUENCE</scope>
</reference>
<proteinExistence type="predicted"/>
<protein>
    <submittedName>
        <fullName evidence="1">Uncharacterized protein</fullName>
    </submittedName>
</protein>
<comment type="caution">
    <text evidence="1">The sequence shown here is derived from an EMBL/GenBank/DDBJ whole genome shotgun (WGS) entry which is preliminary data.</text>
</comment>
<organism evidence="1">
    <name type="scientific">marine sediment metagenome</name>
    <dbReference type="NCBI Taxonomy" id="412755"/>
    <lineage>
        <taxon>unclassified sequences</taxon>
        <taxon>metagenomes</taxon>
        <taxon>ecological metagenomes</taxon>
    </lineage>
</organism>
<evidence type="ECO:0000313" key="1">
    <source>
        <dbReference type="EMBL" id="KKM24333.1"/>
    </source>
</evidence>
<accession>A0A0F9KQG7</accession>
<dbReference type="AlphaFoldDB" id="A0A0F9KQG7"/>
<name>A0A0F9KQG7_9ZZZZ</name>
<sequence length="68" mass="7665">MITNLSTLKGLLIGAIAEQENMASIWRDAVENCSKAVSEAKMNQLIEQQIYIARLRQQIKDAETLVFI</sequence>
<gene>
    <name evidence="1" type="ORF">LCGC14_1606200</name>
</gene>